<feature type="transmembrane region" description="Helical" evidence="2">
    <location>
        <begin position="573"/>
        <end position="597"/>
    </location>
</feature>
<accession>A0A1S3IUG5</accession>
<keyword evidence="5" id="KW-1185">Reference proteome</keyword>
<evidence type="ECO:0000313" key="6">
    <source>
        <dbReference type="RefSeq" id="XP_013401850.1"/>
    </source>
</evidence>
<dbReference type="GeneID" id="106167594"/>
<dbReference type="RefSeq" id="XP_013401850.1">
    <property type="nucleotide sequence ID" value="XM_013546396.1"/>
</dbReference>
<dbReference type="KEGG" id="lak:106167594"/>
<dbReference type="PANTHER" id="PTHR46534">
    <property type="entry name" value="IGGFC_BINDING DOMAIN-CONTAINING PROTEIN"/>
    <property type="match status" value="1"/>
</dbReference>
<dbReference type="OrthoDB" id="10005154at2759"/>
<keyword evidence="3" id="KW-0732">Signal</keyword>
<organism evidence="5 6">
    <name type="scientific">Lingula anatina</name>
    <name type="common">Brachiopod</name>
    <name type="synonym">Lingula unguis</name>
    <dbReference type="NCBI Taxonomy" id="7574"/>
    <lineage>
        <taxon>Eukaryota</taxon>
        <taxon>Metazoa</taxon>
        <taxon>Spiralia</taxon>
        <taxon>Lophotrochozoa</taxon>
        <taxon>Brachiopoda</taxon>
        <taxon>Linguliformea</taxon>
        <taxon>Lingulata</taxon>
        <taxon>Lingulida</taxon>
        <taxon>Linguloidea</taxon>
        <taxon>Lingulidae</taxon>
        <taxon>Lingula</taxon>
    </lineage>
</organism>
<dbReference type="AlphaFoldDB" id="A0A1S3IUG5"/>
<evidence type="ECO:0000259" key="4">
    <source>
        <dbReference type="Pfam" id="PF17517"/>
    </source>
</evidence>
<evidence type="ECO:0000256" key="1">
    <source>
        <dbReference type="SAM" id="MobiDB-lite"/>
    </source>
</evidence>
<sequence length="636" mass="70666">MYRISFCGALVVGLIALTQILAKEDLPDNKGREFIIIFQENSIKRRGRTSEELQLFLTTDYEKDVSVNISTPLVPRSQVKRVHVQRGSMTEVSLSANIQLEGTKKENKGILITAEEEIVVYGANILSMSTDAFICLPTDILGTTHFIPSWPKESKYVGSQIGVVATQDNTMVNFTFPNDGRNVNVSYRSRWYGDGETLSVLLNRYQTMQVQNEVDLTGTKVVSNKPIAVMSGNKRTSVGGGRGTDHLVEAIPPVNTWGKRFVTVPTAEDREGDFFRVLGGKAGTEVTVRATVNSTITKYQLNAGQFLTLDVPSEEYLYIESNQSILITQFCKTSKRSVKKDPFMMYIPPIEQFASDYTFATVPAGYYPFTNFVGVVIKTTEISGLRLDNQTIPIDQWDREWQVIANTEYSANILKVTKGTHLLRHLSPIVSFAAFMYGFGSQESYGYPAGMRLASIGEHCHPSQSPPGPDGKDNDCDGRIDEELANGVDDDGDSLVDEDLATVISETPTTTVTTTIKTHKENDSVSAEDMLKTTKDEKEGWLHINFKDKDIETKEMSNFSFQKIAWTKEKMKVILGTTLPIVLLIIAAIVVTLILLYRHKRREAVVDLEATLIQKTNQRDNAVGTPDGAMNSSLPT</sequence>
<keyword evidence="2" id="KW-1133">Transmembrane helix</keyword>
<evidence type="ECO:0000313" key="5">
    <source>
        <dbReference type="Proteomes" id="UP000085678"/>
    </source>
</evidence>
<protein>
    <submittedName>
        <fullName evidence="6">IgGFc-binding protein</fullName>
    </submittedName>
</protein>
<dbReference type="InParanoid" id="A0A1S3IUG5"/>
<dbReference type="Proteomes" id="UP000085678">
    <property type="component" value="Unplaced"/>
</dbReference>
<feature type="compositionally biased region" description="Basic and acidic residues" evidence="1">
    <location>
        <begin position="470"/>
        <end position="479"/>
    </location>
</feature>
<gene>
    <name evidence="6" type="primary">LOC106167594</name>
</gene>
<evidence type="ECO:0000256" key="3">
    <source>
        <dbReference type="SAM" id="SignalP"/>
    </source>
</evidence>
<proteinExistence type="predicted"/>
<dbReference type="Pfam" id="PF17517">
    <property type="entry name" value="IgGFc_binding"/>
    <property type="match status" value="1"/>
</dbReference>
<name>A0A1S3IUG5_LINAN</name>
<feature type="domain" description="IgGFc-binding protein N-terminal" evidence="4">
    <location>
        <begin position="131"/>
        <end position="438"/>
    </location>
</feature>
<feature type="signal peptide" evidence="3">
    <location>
        <begin position="1"/>
        <end position="22"/>
    </location>
</feature>
<keyword evidence="2" id="KW-0472">Membrane</keyword>
<feature type="region of interest" description="Disordered" evidence="1">
    <location>
        <begin position="458"/>
        <end position="479"/>
    </location>
</feature>
<reference evidence="6" key="1">
    <citation type="submission" date="2025-08" db="UniProtKB">
        <authorList>
            <consortium name="RefSeq"/>
        </authorList>
    </citation>
    <scope>IDENTIFICATION</scope>
    <source>
        <tissue evidence="6">Gonads</tissue>
    </source>
</reference>
<dbReference type="PANTHER" id="PTHR46534:SF1">
    <property type="entry name" value="IGGFC-BINDING PROTEIN N-TERMINAL DOMAIN-CONTAINING PROTEIN"/>
    <property type="match status" value="1"/>
</dbReference>
<keyword evidence="2" id="KW-0812">Transmembrane</keyword>
<dbReference type="InterPro" id="IPR035234">
    <property type="entry name" value="IgGFc-bd_N"/>
</dbReference>
<feature type="chain" id="PRO_5010317305" evidence="3">
    <location>
        <begin position="23"/>
        <end position="636"/>
    </location>
</feature>
<evidence type="ECO:0000256" key="2">
    <source>
        <dbReference type="SAM" id="Phobius"/>
    </source>
</evidence>
<dbReference type="STRING" id="7574.A0A1S3IUG5"/>